<evidence type="ECO:0000313" key="1">
    <source>
        <dbReference type="EMBL" id="CAD73529.1"/>
    </source>
</evidence>
<dbReference type="Proteomes" id="UP000001025">
    <property type="component" value="Chromosome"/>
</dbReference>
<dbReference type="HOGENOM" id="CLU_2397601_0_0_0"/>
<dbReference type="EMBL" id="BX294139">
    <property type="protein sequence ID" value="CAD73529.1"/>
    <property type="molecule type" value="Genomic_DNA"/>
</dbReference>
<dbReference type="STRING" id="243090.RB3991"/>
<gene>
    <name evidence="1" type="ordered locus">RB3991</name>
</gene>
<dbReference type="KEGG" id="rba:RB3991"/>
<dbReference type="AlphaFoldDB" id="Q7UTA8"/>
<keyword evidence="2" id="KW-1185">Reference proteome</keyword>
<protein>
    <submittedName>
        <fullName evidence="1">Uncharacterized protein</fullName>
    </submittedName>
</protein>
<sequence>MTTGLTATQATSIPASGQLTNVMNGRLLRRCRTRGRQLTQCGRGFAAAFPSHRLVGDRQGLWFYSGWIIEEPACRCRVQQTRKSRTYAKEVRR</sequence>
<dbReference type="InParanoid" id="Q7UTA8"/>
<accession>Q7UTA8</accession>
<dbReference type="EnsemblBacteria" id="CAD73529">
    <property type="protein sequence ID" value="CAD73529"/>
    <property type="gene ID" value="RB3991"/>
</dbReference>
<organism evidence="1 2">
    <name type="scientific">Rhodopirellula baltica (strain DSM 10527 / NCIMB 13988 / SH1)</name>
    <dbReference type="NCBI Taxonomy" id="243090"/>
    <lineage>
        <taxon>Bacteria</taxon>
        <taxon>Pseudomonadati</taxon>
        <taxon>Planctomycetota</taxon>
        <taxon>Planctomycetia</taxon>
        <taxon>Pirellulales</taxon>
        <taxon>Pirellulaceae</taxon>
        <taxon>Rhodopirellula</taxon>
    </lineage>
</organism>
<name>Q7UTA8_RHOBA</name>
<evidence type="ECO:0000313" key="2">
    <source>
        <dbReference type="Proteomes" id="UP000001025"/>
    </source>
</evidence>
<proteinExistence type="predicted"/>
<reference evidence="1 2" key="1">
    <citation type="journal article" date="2003" name="Proc. Natl. Acad. Sci. U.S.A.">
        <title>Complete genome sequence of the marine planctomycete Pirellula sp. strain 1.</title>
        <authorList>
            <person name="Gloeckner F.O."/>
            <person name="Kube M."/>
            <person name="Bauer M."/>
            <person name="Teeling H."/>
            <person name="Lombardot T."/>
            <person name="Ludwig W."/>
            <person name="Gade D."/>
            <person name="Beck A."/>
            <person name="Borzym K."/>
            <person name="Heitmann K."/>
            <person name="Rabus R."/>
            <person name="Schlesner H."/>
            <person name="Amann R."/>
            <person name="Reinhardt R."/>
        </authorList>
    </citation>
    <scope>NUCLEOTIDE SEQUENCE [LARGE SCALE GENOMIC DNA]</scope>
    <source>
        <strain evidence="2">DSM 10527 / NCIMB 13988 / SH1</strain>
    </source>
</reference>